<evidence type="ECO:0000256" key="11">
    <source>
        <dbReference type="HAMAP-Rule" id="MF_01469"/>
    </source>
</evidence>
<dbReference type="GO" id="GO:0005737">
    <property type="term" value="C:cytoplasm"/>
    <property type="evidence" value="ECO:0007669"/>
    <property type="project" value="UniProtKB-SubCell"/>
</dbReference>
<dbReference type="InterPro" id="IPR025156">
    <property type="entry name" value="RNase_M5_C"/>
</dbReference>
<comment type="function">
    <text evidence="11">Required for correct processing of both the 5' and 3' ends of 5S rRNA precursor. Cleaves both sides of a double-stranded region yielding mature 5S rRNA in one step.</text>
</comment>
<reference evidence="16" key="1">
    <citation type="submission" date="2017-11" db="EMBL/GenBank/DDBJ databases">
        <authorList>
            <person name="Zhu W."/>
        </authorList>
    </citation>
    <scope>NUCLEOTIDE SEQUENCE [LARGE SCALE GENOMIC DNA]</scope>
    <source>
        <strain evidence="16">160</strain>
    </source>
</reference>
<dbReference type="OrthoDB" id="9791329at2"/>
<dbReference type="AlphaFoldDB" id="A0A345PC04"/>
<dbReference type="RefSeq" id="WP_114914830.1">
    <property type="nucleotide sequence ID" value="NZ_CP024848.1"/>
</dbReference>
<evidence type="ECO:0000256" key="7">
    <source>
        <dbReference type="ARBA" id="ARBA00022759"/>
    </source>
</evidence>
<gene>
    <name evidence="11 15" type="primary">rnmV</name>
    <name evidence="15" type="ORF">CUC15_00250</name>
</gene>
<dbReference type="SUPFAM" id="SSF110455">
    <property type="entry name" value="Toprim domain"/>
    <property type="match status" value="1"/>
</dbReference>
<dbReference type="GO" id="GO:0019843">
    <property type="term" value="F:rRNA binding"/>
    <property type="evidence" value="ECO:0007669"/>
    <property type="project" value="UniProtKB-KW"/>
</dbReference>
<keyword evidence="3 11" id="KW-0698">rRNA processing</keyword>
<dbReference type="Pfam" id="PF13331">
    <property type="entry name" value="DUF4093"/>
    <property type="match status" value="1"/>
</dbReference>
<evidence type="ECO:0000256" key="10">
    <source>
        <dbReference type="ARBA" id="ARBA00022884"/>
    </source>
</evidence>
<dbReference type="Gene3D" id="3.40.1360.10">
    <property type="match status" value="1"/>
</dbReference>
<dbReference type="FunFam" id="3.40.1360.10:FF:000006">
    <property type="entry name" value="Ribonuclease M5"/>
    <property type="match status" value="1"/>
</dbReference>
<evidence type="ECO:0000256" key="12">
    <source>
        <dbReference type="NCBIfam" id="TIGR00334"/>
    </source>
</evidence>
<keyword evidence="2 11" id="KW-0690">Ribosome biogenesis</keyword>
<keyword evidence="1 11" id="KW-0963">Cytoplasm</keyword>
<comment type="subcellular location">
    <subcellularLocation>
        <location evidence="11">Cytoplasm</location>
    </subcellularLocation>
</comment>
<evidence type="ECO:0000256" key="9">
    <source>
        <dbReference type="ARBA" id="ARBA00022842"/>
    </source>
</evidence>
<keyword evidence="6 11" id="KW-0699">rRNA-binding</keyword>
<keyword evidence="16" id="KW-1185">Reference proteome</keyword>
<dbReference type="GO" id="GO:0043822">
    <property type="term" value="F:ribonuclease M5 activity"/>
    <property type="evidence" value="ECO:0007669"/>
    <property type="project" value="UniProtKB-UniRule"/>
</dbReference>
<dbReference type="InterPro" id="IPR034141">
    <property type="entry name" value="TOPRIM_RNase_M5-like"/>
</dbReference>
<evidence type="ECO:0000313" key="16">
    <source>
        <dbReference type="Proteomes" id="UP000253908"/>
    </source>
</evidence>
<keyword evidence="7 11" id="KW-0255">Endonuclease</keyword>
<evidence type="ECO:0000256" key="1">
    <source>
        <dbReference type="ARBA" id="ARBA00022490"/>
    </source>
</evidence>
<dbReference type="PROSITE" id="PS50880">
    <property type="entry name" value="TOPRIM"/>
    <property type="match status" value="1"/>
</dbReference>
<keyword evidence="13" id="KW-0175">Coiled coil</keyword>
<dbReference type="EMBL" id="CP024848">
    <property type="protein sequence ID" value="AXI07534.1"/>
    <property type="molecule type" value="Genomic_DNA"/>
</dbReference>
<dbReference type="KEGG" id="ocn:CUC15_00250"/>
<evidence type="ECO:0000256" key="13">
    <source>
        <dbReference type="SAM" id="Coils"/>
    </source>
</evidence>
<comment type="catalytic activity">
    <reaction evidence="11">
        <text>Endonucleolytic cleavage of RNA, removing 21 and 42 nucleotides, respectively, from the 5'- and 3'-termini of a 5S-rRNA precursor.</text>
        <dbReference type="EC" id="3.1.26.8"/>
    </reaction>
</comment>
<dbReference type="Pfam" id="PF01751">
    <property type="entry name" value="Toprim"/>
    <property type="match status" value="1"/>
</dbReference>
<evidence type="ECO:0000313" key="15">
    <source>
        <dbReference type="EMBL" id="AXI07534.1"/>
    </source>
</evidence>
<dbReference type="GO" id="GO:0006364">
    <property type="term" value="P:rRNA processing"/>
    <property type="evidence" value="ECO:0007669"/>
    <property type="project" value="UniProtKB-UniRule"/>
</dbReference>
<evidence type="ECO:0000256" key="5">
    <source>
        <dbReference type="ARBA" id="ARBA00022723"/>
    </source>
</evidence>
<feature type="coiled-coil region" evidence="13">
    <location>
        <begin position="164"/>
        <end position="191"/>
    </location>
</feature>
<dbReference type="PANTHER" id="PTHR39156:SF1">
    <property type="entry name" value="RIBONUCLEASE M5"/>
    <property type="match status" value="1"/>
</dbReference>
<dbReference type="InterPro" id="IPR004466">
    <property type="entry name" value="RNase_M5"/>
</dbReference>
<evidence type="ECO:0000256" key="3">
    <source>
        <dbReference type="ARBA" id="ARBA00022552"/>
    </source>
</evidence>
<name>A0A345PC04_9BACI</name>
<keyword evidence="8 11" id="KW-0378">Hydrolase</keyword>
<protein>
    <recommendedName>
        <fullName evidence="11 12">Ribonuclease M5</fullName>
        <ecNumber evidence="11 12">3.1.26.8</ecNumber>
    </recommendedName>
    <alternativeName>
        <fullName evidence="11">RNase M5</fullName>
    </alternativeName>
    <alternativeName>
        <fullName evidence="11">Ribosomal RNA terminal maturase M5</fullName>
    </alternativeName>
</protein>
<dbReference type="NCBIfam" id="TIGR00334">
    <property type="entry name" value="5S_RNA_mat_M5"/>
    <property type="match status" value="1"/>
</dbReference>
<dbReference type="PANTHER" id="PTHR39156">
    <property type="entry name" value="RIBONUCLEASE M5"/>
    <property type="match status" value="1"/>
</dbReference>
<evidence type="ECO:0000256" key="6">
    <source>
        <dbReference type="ARBA" id="ARBA00022730"/>
    </source>
</evidence>
<dbReference type="HAMAP" id="MF_01469">
    <property type="entry name" value="RNase_M5"/>
    <property type="match status" value="1"/>
</dbReference>
<evidence type="ECO:0000259" key="14">
    <source>
        <dbReference type="PROSITE" id="PS50880"/>
    </source>
</evidence>
<evidence type="ECO:0000256" key="2">
    <source>
        <dbReference type="ARBA" id="ARBA00022517"/>
    </source>
</evidence>
<keyword evidence="9" id="KW-0460">Magnesium</keyword>
<feature type="domain" description="Toprim" evidence="14">
    <location>
        <begin position="4"/>
        <end position="90"/>
    </location>
</feature>
<comment type="similarity">
    <text evidence="11">Belongs to the ribonuclease M5 family.</text>
</comment>
<evidence type="ECO:0000256" key="8">
    <source>
        <dbReference type="ARBA" id="ARBA00022801"/>
    </source>
</evidence>
<keyword evidence="4 11" id="KW-0540">Nuclease</keyword>
<dbReference type="GO" id="GO:0046872">
    <property type="term" value="F:metal ion binding"/>
    <property type="evidence" value="ECO:0007669"/>
    <property type="project" value="UniProtKB-KW"/>
</dbReference>
<keyword evidence="10 11" id="KW-0694">RNA-binding</keyword>
<dbReference type="CDD" id="cd01027">
    <property type="entry name" value="TOPRIM_RNase_M5_like"/>
    <property type="match status" value="1"/>
</dbReference>
<dbReference type="EC" id="3.1.26.8" evidence="11 12"/>
<dbReference type="InterPro" id="IPR006171">
    <property type="entry name" value="TOPRIM_dom"/>
</dbReference>
<sequence>MKIKEVIVVEGRDDTAKIRLAVNAETIETNGSAVNKETLMKIRHAQEKRGVIIFTDPDYPGERIRHIVDQAVPGCKHAFLTQDQARAKNPTNKSLGIEHATVEAIQQALADVYELTEAKESEIMKEDLIRHGLIGGRESSLRRSKLGELLQIGHTNGKQLLKRLSLFQITKEEFEAAMLKLEQEEENAEKIYCNTITDEGNIKET</sequence>
<organism evidence="15 16">
    <name type="scientific">Oceanobacillus zhaokaii</name>
    <dbReference type="NCBI Taxonomy" id="2052660"/>
    <lineage>
        <taxon>Bacteria</taxon>
        <taxon>Bacillati</taxon>
        <taxon>Bacillota</taxon>
        <taxon>Bacilli</taxon>
        <taxon>Bacillales</taxon>
        <taxon>Bacillaceae</taxon>
        <taxon>Oceanobacillus</taxon>
    </lineage>
</organism>
<dbReference type="SMART" id="SM00493">
    <property type="entry name" value="TOPRIM"/>
    <property type="match status" value="1"/>
</dbReference>
<accession>A0A345PC04</accession>
<dbReference type="Proteomes" id="UP000253908">
    <property type="component" value="Chromosome"/>
</dbReference>
<evidence type="ECO:0000256" key="4">
    <source>
        <dbReference type="ARBA" id="ARBA00022722"/>
    </source>
</evidence>
<keyword evidence="5" id="KW-0479">Metal-binding</keyword>
<proteinExistence type="inferred from homology"/>